<dbReference type="GO" id="GO:0008170">
    <property type="term" value="F:N-methyltransferase activity"/>
    <property type="evidence" value="ECO:0007669"/>
    <property type="project" value="InterPro"/>
</dbReference>
<dbReference type="PRINTS" id="PR00506">
    <property type="entry name" value="D21N6MTFRASE"/>
</dbReference>
<dbReference type="GO" id="GO:0032259">
    <property type="term" value="P:methylation"/>
    <property type="evidence" value="ECO:0007669"/>
    <property type="project" value="UniProtKB-KW"/>
</dbReference>
<gene>
    <name evidence="6" type="ORF">GB864_05970</name>
</gene>
<name>A0A6I4NUG9_9MICO</name>
<dbReference type="AlphaFoldDB" id="A0A6I4NUG9"/>
<evidence type="ECO:0000259" key="5">
    <source>
        <dbReference type="Pfam" id="PF01555"/>
    </source>
</evidence>
<sequence>MPVEPESPHETARAVLAALPDSSTTLAVLRAPANPHRDRPRTDRSAPSTATAVTDVLGSGPAGVRAALARYDDRFEPYRAELEPVLDEAWRALAADGTLYLQLDSREAHYAKVLLDALVGRERFFNEIVWVRDFGAAADDGWVRRHDTILVYCRDPKRVFFDANAVDREPYMAPGLVTKEKAARGKLPTDVWWHTIVGAVDPADPERTPDTVLRRILQASSRPGDLVAAPYPASRSLGQVAEALGRRTALAPASEAEPAASAAAAASVVVV</sequence>
<keyword evidence="1 6" id="KW-0489">Methyltransferase</keyword>
<feature type="domain" description="DNA methylase N-4/N-6" evidence="5">
    <location>
        <begin position="74"/>
        <end position="247"/>
    </location>
</feature>
<dbReference type="Gene3D" id="3.40.50.150">
    <property type="entry name" value="Vaccinia Virus protein VP39"/>
    <property type="match status" value="1"/>
</dbReference>
<keyword evidence="3" id="KW-0949">S-adenosyl-L-methionine</keyword>
<feature type="compositionally biased region" description="Basic and acidic residues" evidence="4">
    <location>
        <begin position="35"/>
        <end position="44"/>
    </location>
</feature>
<proteinExistence type="predicted"/>
<evidence type="ECO:0000256" key="4">
    <source>
        <dbReference type="SAM" id="MobiDB-lite"/>
    </source>
</evidence>
<dbReference type="GO" id="GO:0003677">
    <property type="term" value="F:DNA binding"/>
    <property type="evidence" value="ECO:0007669"/>
    <property type="project" value="InterPro"/>
</dbReference>
<evidence type="ECO:0000313" key="7">
    <source>
        <dbReference type="Proteomes" id="UP000438182"/>
    </source>
</evidence>
<dbReference type="InterPro" id="IPR002295">
    <property type="entry name" value="N4/N6-MTase_EcoPI_Mod-like"/>
</dbReference>
<evidence type="ECO:0000256" key="1">
    <source>
        <dbReference type="ARBA" id="ARBA00022603"/>
    </source>
</evidence>
<dbReference type="Proteomes" id="UP000438182">
    <property type="component" value="Unassembled WGS sequence"/>
</dbReference>
<reference evidence="6 7" key="1">
    <citation type="submission" date="2019-12" db="EMBL/GenBank/DDBJ databases">
        <authorList>
            <person name="Kim Y.S."/>
        </authorList>
    </citation>
    <scope>NUCLEOTIDE SEQUENCE [LARGE SCALE GENOMIC DNA]</scope>
    <source>
        <strain evidence="6 7">MMS17-SY077</strain>
    </source>
</reference>
<keyword evidence="7" id="KW-1185">Reference proteome</keyword>
<evidence type="ECO:0000313" key="6">
    <source>
        <dbReference type="EMBL" id="MWB98096.1"/>
    </source>
</evidence>
<dbReference type="Pfam" id="PF01555">
    <property type="entry name" value="N6_N4_Mtase"/>
    <property type="match status" value="1"/>
</dbReference>
<protein>
    <submittedName>
        <fullName evidence="6">Site-specific DNA-methyltransferase</fullName>
    </submittedName>
</protein>
<dbReference type="RefSeq" id="WP_160423440.1">
    <property type="nucleotide sequence ID" value="NZ_WSTA01000019.1"/>
</dbReference>
<dbReference type="EMBL" id="WSTA01000019">
    <property type="protein sequence ID" value="MWB98096.1"/>
    <property type="molecule type" value="Genomic_DNA"/>
</dbReference>
<evidence type="ECO:0000256" key="2">
    <source>
        <dbReference type="ARBA" id="ARBA00022679"/>
    </source>
</evidence>
<feature type="region of interest" description="Disordered" evidence="4">
    <location>
        <begin position="31"/>
        <end position="55"/>
    </location>
</feature>
<accession>A0A6I4NUG9</accession>
<dbReference type="InterPro" id="IPR002941">
    <property type="entry name" value="DNA_methylase_N4/N6"/>
</dbReference>
<dbReference type="SUPFAM" id="SSF53335">
    <property type="entry name" value="S-adenosyl-L-methionine-dependent methyltransferases"/>
    <property type="match status" value="1"/>
</dbReference>
<evidence type="ECO:0000256" key="3">
    <source>
        <dbReference type="ARBA" id="ARBA00022691"/>
    </source>
</evidence>
<keyword evidence="2 6" id="KW-0808">Transferase</keyword>
<organism evidence="6 7">
    <name type="scientific">Agromyces seonyuensis</name>
    <dbReference type="NCBI Taxonomy" id="2662446"/>
    <lineage>
        <taxon>Bacteria</taxon>
        <taxon>Bacillati</taxon>
        <taxon>Actinomycetota</taxon>
        <taxon>Actinomycetes</taxon>
        <taxon>Micrococcales</taxon>
        <taxon>Microbacteriaceae</taxon>
        <taxon>Agromyces</taxon>
    </lineage>
</organism>
<dbReference type="InterPro" id="IPR029063">
    <property type="entry name" value="SAM-dependent_MTases_sf"/>
</dbReference>
<comment type="caution">
    <text evidence="6">The sequence shown here is derived from an EMBL/GenBank/DDBJ whole genome shotgun (WGS) entry which is preliminary data.</text>
</comment>